<sequence>MTWSTQDEISYAEAACPETEFDFYDIRQLKGNRQENNDNINNKKGKEISDIELLKKDS</sequence>
<dbReference type="AlphaFoldDB" id="A0A6C0BQS0"/>
<organism evidence="1">
    <name type="scientific">viral metagenome</name>
    <dbReference type="NCBI Taxonomy" id="1070528"/>
    <lineage>
        <taxon>unclassified sequences</taxon>
        <taxon>metagenomes</taxon>
        <taxon>organismal metagenomes</taxon>
    </lineage>
</organism>
<reference evidence="1" key="1">
    <citation type="journal article" date="2020" name="Nature">
        <title>Giant virus diversity and host interactions through global metagenomics.</title>
        <authorList>
            <person name="Schulz F."/>
            <person name="Roux S."/>
            <person name="Paez-Espino D."/>
            <person name="Jungbluth S."/>
            <person name="Walsh D.A."/>
            <person name="Denef V.J."/>
            <person name="McMahon K.D."/>
            <person name="Konstantinidis K.T."/>
            <person name="Eloe-Fadrosh E.A."/>
            <person name="Kyrpides N.C."/>
            <person name="Woyke T."/>
        </authorList>
    </citation>
    <scope>NUCLEOTIDE SEQUENCE</scope>
    <source>
        <strain evidence="1">GVMAG-M-3300018416-26</strain>
    </source>
</reference>
<accession>A0A6C0BQS0</accession>
<evidence type="ECO:0000313" key="1">
    <source>
        <dbReference type="EMBL" id="QHS94332.1"/>
    </source>
</evidence>
<dbReference type="EMBL" id="MN739220">
    <property type="protein sequence ID" value="QHS94332.1"/>
    <property type="molecule type" value="Genomic_DNA"/>
</dbReference>
<proteinExistence type="predicted"/>
<protein>
    <submittedName>
        <fullName evidence="1">Uncharacterized protein</fullName>
    </submittedName>
</protein>
<name>A0A6C0BQS0_9ZZZZ</name>